<organism evidence="1 2">
    <name type="scientific">Ameca splendens</name>
    <dbReference type="NCBI Taxonomy" id="208324"/>
    <lineage>
        <taxon>Eukaryota</taxon>
        <taxon>Metazoa</taxon>
        <taxon>Chordata</taxon>
        <taxon>Craniata</taxon>
        <taxon>Vertebrata</taxon>
        <taxon>Euteleostomi</taxon>
        <taxon>Actinopterygii</taxon>
        <taxon>Neopterygii</taxon>
        <taxon>Teleostei</taxon>
        <taxon>Neoteleostei</taxon>
        <taxon>Acanthomorphata</taxon>
        <taxon>Ovalentaria</taxon>
        <taxon>Atherinomorphae</taxon>
        <taxon>Cyprinodontiformes</taxon>
        <taxon>Goodeidae</taxon>
        <taxon>Ameca</taxon>
    </lineage>
</organism>
<accession>A0ABV0YRC7</accession>
<evidence type="ECO:0000313" key="1">
    <source>
        <dbReference type="EMBL" id="MEQ2295996.1"/>
    </source>
</evidence>
<proteinExistence type="predicted"/>
<reference evidence="1 2" key="1">
    <citation type="submission" date="2021-06" db="EMBL/GenBank/DDBJ databases">
        <authorList>
            <person name="Palmer J.M."/>
        </authorList>
    </citation>
    <scope>NUCLEOTIDE SEQUENCE [LARGE SCALE GENOMIC DNA]</scope>
    <source>
        <strain evidence="1 2">AS_MEX2019</strain>
        <tissue evidence="1">Muscle</tissue>
    </source>
</reference>
<protein>
    <submittedName>
        <fullName evidence="1">Uncharacterized protein</fullName>
    </submittedName>
</protein>
<sequence>MDSVRTEQIRGTAKVGRFEDQVMEARVRWSGHVLRRDDGQTGKRMLETELPGRMRRERRFMDVVKKDMETVGVKVQEAKDKSRCSVSAATCLGGTWSWLRPPGAKLLCYPIMRGPGGIRLNGRLLVCA</sequence>
<keyword evidence="2" id="KW-1185">Reference proteome</keyword>
<dbReference type="EMBL" id="JAHRIP010039303">
    <property type="protein sequence ID" value="MEQ2295996.1"/>
    <property type="molecule type" value="Genomic_DNA"/>
</dbReference>
<dbReference type="Proteomes" id="UP001469553">
    <property type="component" value="Unassembled WGS sequence"/>
</dbReference>
<comment type="caution">
    <text evidence="1">The sequence shown here is derived from an EMBL/GenBank/DDBJ whole genome shotgun (WGS) entry which is preliminary data.</text>
</comment>
<evidence type="ECO:0000313" key="2">
    <source>
        <dbReference type="Proteomes" id="UP001469553"/>
    </source>
</evidence>
<gene>
    <name evidence="1" type="ORF">AMECASPLE_020296</name>
</gene>
<name>A0ABV0YRC7_9TELE</name>